<sequence length="213" mass="25095">MAAAPAPRLLAILIYATMLWSPCDSYYKWNTHRRIGNKICILARELVKDVEMKIMAVQGFRDQYYKSLQYQLGDIVYEMRHLFKKMVHLYQQTHQEVAYAKSSYHKSIPTLVEIQRMAMEIETQVGMVQGWMYKREKKDELQARMLNPLRSGAQRGDESEPLREAAARARMLRSARPRPRPRTRASHARAPAPPRRENKKWQYVTNNDFLKLL</sequence>
<evidence type="ECO:0000313" key="1">
    <source>
        <dbReference type="EMBL" id="KAJ8734421.1"/>
    </source>
</evidence>
<dbReference type="Proteomes" id="UP001231649">
    <property type="component" value="Chromosome 5"/>
</dbReference>
<proteinExistence type="predicted"/>
<protein>
    <submittedName>
        <fullName evidence="1">Uncharacterized protein</fullName>
    </submittedName>
</protein>
<name>A0ACC2R7F2_9NEOP</name>
<accession>A0ACC2R7F2</accession>
<evidence type="ECO:0000313" key="2">
    <source>
        <dbReference type="Proteomes" id="UP001231649"/>
    </source>
</evidence>
<organism evidence="1 2">
    <name type="scientific">Mythimna loreyi</name>
    <dbReference type="NCBI Taxonomy" id="667449"/>
    <lineage>
        <taxon>Eukaryota</taxon>
        <taxon>Metazoa</taxon>
        <taxon>Ecdysozoa</taxon>
        <taxon>Arthropoda</taxon>
        <taxon>Hexapoda</taxon>
        <taxon>Insecta</taxon>
        <taxon>Pterygota</taxon>
        <taxon>Neoptera</taxon>
        <taxon>Endopterygota</taxon>
        <taxon>Lepidoptera</taxon>
        <taxon>Glossata</taxon>
        <taxon>Ditrysia</taxon>
        <taxon>Noctuoidea</taxon>
        <taxon>Noctuidae</taxon>
        <taxon>Noctuinae</taxon>
        <taxon>Hadenini</taxon>
        <taxon>Mythimna</taxon>
    </lineage>
</organism>
<gene>
    <name evidence="1" type="ORF">PYW08_013671</name>
</gene>
<comment type="caution">
    <text evidence="1">The sequence shown here is derived from an EMBL/GenBank/DDBJ whole genome shotgun (WGS) entry which is preliminary data.</text>
</comment>
<dbReference type="EMBL" id="CM056781">
    <property type="protein sequence ID" value="KAJ8734421.1"/>
    <property type="molecule type" value="Genomic_DNA"/>
</dbReference>
<keyword evidence="2" id="KW-1185">Reference proteome</keyword>
<reference evidence="1" key="1">
    <citation type="submission" date="2023-03" db="EMBL/GenBank/DDBJ databases">
        <title>Chromosome-level genomes of two armyworms, Mythimna separata and Mythimna loreyi, provide insights into the biosynthesis and reception of sex pheromones.</title>
        <authorList>
            <person name="Zhao H."/>
        </authorList>
    </citation>
    <scope>NUCLEOTIDE SEQUENCE</scope>
    <source>
        <strain evidence="1">BeijingLab</strain>
    </source>
</reference>